<evidence type="ECO:0000259" key="1">
    <source>
        <dbReference type="Pfam" id="PF00535"/>
    </source>
</evidence>
<dbReference type="Proteomes" id="UP000679220">
    <property type="component" value="Unassembled WGS sequence"/>
</dbReference>
<dbReference type="GO" id="GO:0016758">
    <property type="term" value="F:hexosyltransferase activity"/>
    <property type="evidence" value="ECO:0007669"/>
    <property type="project" value="UniProtKB-ARBA"/>
</dbReference>
<evidence type="ECO:0000313" key="2">
    <source>
        <dbReference type="EMBL" id="MBR8534898.1"/>
    </source>
</evidence>
<name>A0A941IWV3_9BACT</name>
<dbReference type="InterPro" id="IPR001173">
    <property type="entry name" value="Glyco_trans_2-like"/>
</dbReference>
<dbReference type="InterPro" id="IPR029044">
    <property type="entry name" value="Nucleotide-diphossugar_trans"/>
</dbReference>
<proteinExistence type="predicted"/>
<evidence type="ECO:0000313" key="3">
    <source>
        <dbReference type="Proteomes" id="UP000679220"/>
    </source>
</evidence>
<organism evidence="2 3">
    <name type="scientific">Carboxylicivirga sediminis</name>
    <dbReference type="NCBI Taxonomy" id="2006564"/>
    <lineage>
        <taxon>Bacteria</taxon>
        <taxon>Pseudomonadati</taxon>
        <taxon>Bacteroidota</taxon>
        <taxon>Bacteroidia</taxon>
        <taxon>Marinilabiliales</taxon>
        <taxon>Marinilabiliaceae</taxon>
        <taxon>Carboxylicivirga</taxon>
    </lineage>
</organism>
<comment type="caution">
    <text evidence="2">The sequence shown here is derived from an EMBL/GenBank/DDBJ whole genome shotgun (WGS) entry which is preliminary data.</text>
</comment>
<dbReference type="CDD" id="cd06433">
    <property type="entry name" value="GT_2_WfgS_like"/>
    <property type="match status" value="1"/>
</dbReference>
<reference evidence="2" key="2">
    <citation type="submission" date="2021-04" db="EMBL/GenBank/DDBJ databases">
        <authorList>
            <person name="Zhang T."/>
            <person name="Zhang Y."/>
            <person name="Lu D."/>
            <person name="Zuo D."/>
            <person name="Du Z."/>
        </authorList>
    </citation>
    <scope>NUCLEOTIDE SEQUENCE</scope>
    <source>
        <strain evidence="2">JR1</strain>
    </source>
</reference>
<dbReference type="AlphaFoldDB" id="A0A941IWV3"/>
<feature type="domain" description="Glycosyltransferase 2-like" evidence="1">
    <location>
        <begin position="5"/>
        <end position="134"/>
    </location>
</feature>
<dbReference type="EMBL" id="JAGTAR010000005">
    <property type="protein sequence ID" value="MBR8534898.1"/>
    <property type="molecule type" value="Genomic_DNA"/>
</dbReference>
<protein>
    <submittedName>
        <fullName evidence="2">Glycosyltransferase</fullName>
    </submittedName>
</protein>
<dbReference type="RefSeq" id="WP_212188800.1">
    <property type="nucleotide sequence ID" value="NZ_JAGTAR010000005.1"/>
</dbReference>
<reference evidence="2" key="1">
    <citation type="journal article" date="2018" name="Int. J. Syst. Evol. Microbiol.">
        <title>Carboxylicivirga sediminis sp. nov., isolated from coastal sediment.</title>
        <authorList>
            <person name="Wang F.Q."/>
            <person name="Ren L.H."/>
            <person name="Zou R.J."/>
            <person name="Sun Y.Z."/>
            <person name="Liu X.J."/>
            <person name="Jiang F."/>
            <person name="Liu L.J."/>
        </authorList>
    </citation>
    <scope>NUCLEOTIDE SEQUENCE</scope>
    <source>
        <strain evidence="2">JR1</strain>
    </source>
</reference>
<sequence>MKKITIITVTYNCQHTIKETINSVNKQSARESIEYIIIDGQSTDNTLSIIKSNASAIDHWISEPDKGIYDAMNKGLELATGDWIGFLHADDMFYNEFIIESILQQVENTQYNAIYGNLNYIQEEPPYKTVRHWKSQNYSPKLLKRGWMPPHPTVYIKRDLIKSLGKFNTNFRISADYDYMLRLFSNEATTSLFIDETLVNMRLGGVSNNSIKNIIRKSKEDLRALKNNNIGGIYALFIKNFSKLIQFVTKDRS</sequence>
<dbReference type="Pfam" id="PF00535">
    <property type="entry name" value="Glycos_transf_2"/>
    <property type="match status" value="1"/>
</dbReference>
<dbReference type="PANTHER" id="PTHR22916:SF3">
    <property type="entry name" value="UDP-GLCNAC:BETAGAL BETA-1,3-N-ACETYLGLUCOSAMINYLTRANSFERASE-LIKE PROTEIN 1"/>
    <property type="match status" value="1"/>
</dbReference>
<dbReference type="PANTHER" id="PTHR22916">
    <property type="entry name" value="GLYCOSYLTRANSFERASE"/>
    <property type="match status" value="1"/>
</dbReference>
<gene>
    <name evidence="2" type="ORF">KDU71_04940</name>
</gene>
<dbReference type="Gene3D" id="3.90.550.10">
    <property type="entry name" value="Spore Coat Polysaccharide Biosynthesis Protein SpsA, Chain A"/>
    <property type="match status" value="1"/>
</dbReference>
<accession>A0A941IWV3</accession>
<dbReference type="SUPFAM" id="SSF53448">
    <property type="entry name" value="Nucleotide-diphospho-sugar transferases"/>
    <property type="match status" value="1"/>
</dbReference>
<keyword evidence="3" id="KW-1185">Reference proteome</keyword>